<reference evidence="15" key="1">
    <citation type="submission" date="2025-08" db="UniProtKB">
        <authorList>
            <consortium name="RefSeq"/>
        </authorList>
    </citation>
    <scope>IDENTIFICATION</scope>
    <source>
        <tissue evidence="15">Total insect</tissue>
    </source>
</reference>
<evidence type="ECO:0000256" key="2">
    <source>
        <dbReference type="ARBA" id="ARBA00007193"/>
    </source>
</evidence>
<evidence type="ECO:0000256" key="5">
    <source>
        <dbReference type="ARBA" id="ARBA00022692"/>
    </source>
</evidence>
<keyword evidence="3 12" id="KW-0813">Transport</keyword>
<keyword evidence="5 12" id="KW-0812">Transmembrane</keyword>
<keyword evidence="8 12" id="KW-0406">Ion transport</keyword>
<keyword evidence="11 12" id="KW-0407">Ion channel</keyword>
<evidence type="ECO:0000256" key="11">
    <source>
        <dbReference type="ARBA" id="ARBA00023303"/>
    </source>
</evidence>
<dbReference type="Gene3D" id="2.60.470.10">
    <property type="entry name" value="Acid-sensing ion channels like domains"/>
    <property type="match status" value="1"/>
</dbReference>
<dbReference type="GO" id="GO:0005886">
    <property type="term" value="C:plasma membrane"/>
    <property type="evidence" value="ECO:0007669"/>
    <property type="project" value="TreeGrafter"/>
</dbReference>
<evidence type="ECO:0000256" key="3">
    <source>
        <dbReference type="ARBA" id="ARBA00022448"/>
    </source>
</evidence>
<evidence type="ECO:0000256" key="12">
    <source>
        <dbReference type="RuleBase" id="RU000679"/>
    </source>
</evidence>
<keyword evidence="6" id="KW-1133">Transmembrane helix</keyword>
<dbReference type="Proteomes" id="UP000515158">
    <property type="component" value="Unplaced"/>
</dbReference>
<evidence type="ECO:0000256" key="1">
    <source>
        <dbReference type="ARBA" id="ARBA00004141"/>
    </source>
</evidence>
<name>A0A6P8YJB7_THRPL</name>
<evidence type="ECO:0000256" key="7">
    <source>
        <dbReference type="ARBA" id="ARBA00023053"/>
    </source>
</evidence>
<dbReference type="OrthoDB" id="5874059at2759"/>
<organism evidence="15">
    <name type="scientific">Thrips palmi</name>
    <name type="common">Melon thrips</name>
    <dbReference type="NCBI Taxonomy" id="161013"/>
    <lineage>
        <taxon>Eukaryota</taxon>
        <taxon>Metazoa</taxon>
        <taxon>Ecdysozoa</taxon>
        <taxon>Arthropoda</taxon>
        <taxon>Hexapoda</taxon>
        <taxon>Insecta</taxon>
        <taxon>Pterygota</taxon>
        <taxon>Neoptera</taxon>
        <taxon>Paraneoptera</taxon>
        <taxon>Thysanoptera</taxon>
        <taxon>Terebrantia</taxon>
        <taxon>Thripoidea</taxon>
        <taxon>Thripidae</taxon>
        <taxon>Thrips</taxon>
    </lineage>
</organism>
<dbReference type="AlphaFoldDB" id="A0A6P8YJB7"/>
<evidence type="ECO:0000256" key="4">
    <source>
        <dbReference type="ARBA" id="ARBA00022461"/>
    </source>
</evidence>
<gene>
    <name evidence="15" type="primary">LOC117641052</name>
</gene>
<protein>
    <submittedName>
        <fullName evidence="15">Pickpocket protein 19-like</fullName>
    </submittedName>
</protein>
<feature type="region of interest" description="Disordered" evidence="13">
    <location>
        <begin position="53"/>
        <end position="84"/>
    </location>
</feature>
<keyword evidence="4 12" id="KW-0894">Sodium channel</keyword>
<keyword evidence="7" id="KW-0915">Sodium</keyword>
<accession>A0A6P8YJB7</accession>
<evidence type="ECO:0000256" key="10">
    <source>
        <dbReference type="ARBA" id="ARBA00023201"/>
    </source>
</evidence>
<dbReference type="PANTHER" id="PTHR11690">
    <property type="entry name" value="AMILORIDE-SENSITIVE SODIUM CHANNEL-RELATED"/>
    <property type="match status" value="1"/>
</dbReference>
<dbReference type="GeneID" id="117641052"/>
<dbReference type="InParanoid" id="A0A6P8YJB7"/>
<dbReference type="GO" id="GO:0015280">
    <property type="term" value="F:ligand-gated sodium channel activity"/>
    <property type="evidence" value="ECO:0007669"/>
    <property type="project" value="TreeGrafter"/>
</dbReference>
<comment type="similarity">
    <text evidence="2 12">Belongs to the amiloride-sensitive sodium channel (TC 1.A.6) family.</text>
</comment>
<evidence type="ECO:0000313" key="15">
    <source>
        <dbReference type="RefSeq" id="XP_034234042.1"/>
    </source>
</evidence>
<dbReference type="InterPro" id="IPR001873">
    <property type="entry name" value="ENaC"/>
</dbReference>
<keyword evidence="10 12" id="KW-0739">Sodium transport</keyword>
<evidence type="ECO:0000256" key="8">
    <source>
        <dbReference type="ARBA" id="ARBA00023065"/>
    </source>
</evidence>
<evidence type="ECO:0000313" key="14">
    <source>
        <dbReference type="Proteomes" id="UP000515158"/>
    </source>
</evidence>
<evidence type="ECO:0000256" key="9">
    <source>
        <dbReference type="ARBA" id="ARBA00023136"/>
    </source>
</evidence>
<evidence type="ECO:0000256" key="6">
    <source>
        <dbReference type="ARBA" id="ARBA00022989"/>
    </source>
</evidence>
<keyword evidence="14" id="KW-1185">Reference proteome</keyword>
<keyword evidence="9" id="KW-0472">Membrane</keyword>
<comment type="subcellular location">
    <subcellularLocation>
        <location evidence="1">Membrane</location>
        <topology evidence="1">Multi-pass membrane protein</topology>
    </subcellularLocation>
</comment>
<dbReference type="KEGG" id="tpal:117641052"/>
<sequence length="613" mass="69333">MAGFFNWVSVRLARVTLTKPAEPWQKQPSIFWVQEFGLAGVARQAKQAKAARQGQQWGAWEETQPASTSRPVPPRAAEAKAEAKATTTRQRVLGILRDFVDNAYISGVSLAGRADIPLWDRLFWVSVVLVALGLVIREFPVTYRRLYEHPSTVEVLSTSLELHTFPFPAVVVCPQMKIRKRAAIEYIMRANRLQRPNETLLLPALRMLQNYRLPYWLDRGAPDIDRSILRMFDAIDLRDFMDHVALDCKSIFAACLWSGTFVDCCSIFTPTMSNAGVCYAFNSYTTRDSRSNCPLIHPNERPLESGASIWYFHRPNKIGCVLVRSSGTASGSGLEFLLLQSDPLDSVAPPGKSLGYEISVQAANENADMDKGVSLSGNPGTVTAVKVTYSETTADPWMAGLPPEQRRCLFEDEKPKELFDHIATAWYTQETCMFACRLDFLVRHCGCYPFLITKKDEQCSLEQYKCLIDLNERLFWVRLPEEIGTTPEERNHSLWPDCRACLSMCSLSIYEAEYLTDRSPNLFTAASAGFVNVFYRDLHSAIKYSERRDKEPFKAIMTYTASMNLLLGVSLMSVVQLVMYTVEVALALSRPLWTRLADFQFEPKGTIEQQFIT</sequence>
<proteinExistence type="inferred from homology"/>
<evidence type="ECO:0000256" key="13">
    <source>
        <dbReference type="SAM" id="MobiDB-lite"/>
    </source>
</evidence>
<dbReference type="RefSeq" id="XP_034234042.1">
    <property type="nucleotide sequence ID" value="XM_034378151.1"/>
</dbReference>
<dbReference type="PANTHER" id="PTHR11690:SF300">
    <property type="entry name" value="PICKPOCKET PROTEIN 19"/>
    <property type="match status" value="1"/>
</dbReference>
<dbReference type="Pfam" id="PF00858">
    <property type="entry name" value="ASC"/>
    <property type="match status" value="1"/>
</dbReference>